<evidence type="ECO:0008006" key="4">
    <source>
        <dbReference type="Google" id="ProtNLM"/>
    </source>
</evidence>
<dbReference type="EMBL" id="AGCI01000108">
    <property type="protein sequence ID" value="EHM38055.1"/>
    <property type="molecule type" value="Genomic_DNA"/>
</dbReference>
<organism evidence="2 3">
    <name type="scientific">Hafnia alvei ATCC 51873</name>
    <dbReference type="NCBI Taxonomy" id="1002364"/>
    <lineage>
        <taxon>Bacteria</taxon>
        <taxon>Pseudomonadati</taxon>
        <taxon>Pseudomonadota</taxon>
        <taxon>Gammaproteobacteria</taxon>
        <taxon>Enterobacterales</taxon>
        <taxon>Hafniaceae</taxon>
        <taxon>Hafnia</taxon>
    </lineage>
</organism>
<accession>G9YD71</accession>
<feature type="transmembrane region" description="Helical" evidence="1">
    <location>
        <begin position="116"/>
        <end position="138"/>
    </location>
</feature>
<feature type="transmembrane region" description="Helical" evidence="1">
    <location>
        <begin position="239"/>
        <end position="257"/>
    </location>
</feature>
<dbReference type="PANTHER" id="PTHR38095">
    <property type="entry name" value="ANAEROBIC DIMETHYL SULFOXIDE REDUCTASE CHAIN YNFH"/>
    <property type="match status" value="1"/>
</dbReference>
<dbReference type="GO" id="GO:0005886">
    <property type="term" value="C:plasma membrane"/>
    <property type="evidence" value="ECO:0007669"/>
    <property type="project" value="TreeGrafter"/>
</dbReference>
<gene>
    <name evidence="2" type="ORF">HMPREF0454_04569</name>
</gene>
<proteinExistence type="predicted"/>
<dbReference type="AlphaFoldDB" id="G9YD71"/>
<evidence type="ECO:0000256" key="1">
    <source>
        <dbReference type="SAM" id="Phobius"/>
    </source>
</evidence>
<protein>
    <recommendedName>
        <fullName evidence="4">DMSO reductase, anchor subunit DmsC</fullName>
    </recommendedName>
</protein>
<evidence type="ECO:0000313" key="3">
    <source>
        <dbReference type="Proteomes" id="UP000005959"/>
    </source>
</evidence>
<dbReference type="Pfam" id="PF04976">
    <property type="entry name" value="DmsC"/>
    <property type="match status" value="1"/>
</dbReference>
<feature type="transmembrane region" description="Helical" evidence="1">
    <location>
        <begin position="6"/>
        <end position="32"/>
    </location>
</feature>
<dbReference type="GO" id="GO:0009390">
    <property type="term" value="C:dimethyl sulfoxide reductase complex"/>
    <property type="evidence" value="ECO:0007669"/>
    <property type="project" value="TreeGrafter"/>
</dbReference>
<dbReference type="PANTHER" id="PTHR38095:SF1">
    <property type="entry name" value="ANAEROBIC DIMETHYL SULFOXIDE REDUCTASE CHAIN YNFH"/>
    <property type="match status" value="1"/>
</dbReference>
<evidence type="ECO:0000313" key="2">
    <source>
        <dbReference type="EMBL" id="EHM38055.1"/>
    </source>
</evidence>
<keyword evidence="1" id="KW-0812">Transmembrane</keyword>
<feature type="transmembrane region" description="Helical" evidence="1">
    <location>
        <begin position="185"/>
        <end position="202"/>
    </location>
</feature>
<feature type="transmembrane region" description="Helical" evidence="1">
    <location>
        <begin position="85"/>
        <end position="109"/>
    </location>
</feature>
<dbReference type="PATRIC" id="fig|1002364.3.peg.4103"/>
<name>G9YD71_HAFAL</name>
<dbReference type="Proteomes" id="UP000005959">
    <property type="component" value="Unassembled WGS sequence"/>
</dbReference>
<keyword evidence="1" id="KW-1133">Transmembrane helix</keyword>
<feature type="transmembrane region" description="Helical" evidence="1">
    <location>
        <begin position="214"/>
        <end position="232"/>
    </location>
</feature>
<dbReference type="GO" id="GO:0009389">
    <property type="term" value="F:dimethyl sulfoxide reductase activity"/>
    <property type="evidence" value="ECO:0007669"/>
    <property type="project" value="TreeGrafter"/>
</dbReference>
<dbReference type="HOGENOM" id="CLU_064909_1_1_6"/>
<keyword evidence="1" id="KW-0472">Membrane</keyword>
<reference evidence="2 3" key="1">
    <citation type="submission" date="2011-08" db="EMBL/GenBank/DDBJ databases">
        <authorList>
            <person name="Weinstock G."/>
            <person name="Sodergren E."/>
            <person name="Clifton S."/>
            <person name="Fulton L."/>
            <person name="Fulton B."/>
            <person name="Courtney L."/>
            <person name="Fronick C."/>
            <person name="Harrison M."/>
            <person name="Strong C."/>
            <person name="Farmer C."/>
            <person name="Delahaunty K."/>
            <person name="Markovic C."/>
            <person name="Hall O."/>
            <person name="Minx P."/>
            <person name="Tomlinson C."/>
            <person name="Mitreva M."/>
            <person name="Hou S."/>
            <person name="Chen J."/>
            <person name="Wollam A."/>
            <person name="Pepin K.H."/>
            <person name="Johnson M."/>
            <person name="Bhonagiri V."/>
            <person name="Zhang X."/>
            <person name="Suruliraj S."/>
            <person name="Warren W."/>
            <person name="Chinwalla A."/>
            <person name="Mardis E.R."/>
            <person name="Wilson R.K."/>
        </authorList>
    </citation>
    <scope>NUCLEOTIDE SEQUENCE [LARGE SCALE GENOMIC DNA]</scope>
    <source>
        <strain evidence="2 3">ATCC 51873</strain>
    </source>
</reference>
<feature type="transmembrane region" description="Helical" evidence="1">
    <location>
        <begin position="150"/>
        <end position="173"/>
    </location>
</feature>
<dbReference type="InterPro" id="IPR007059">
    <property type="entry name" value="DmsC"/>
</dbReference>
<feature type="transmembrane region" description="Helical" evidence="1">
    <location>
        <begin position="44"/>
        <end position="65"/>
    </location>
</feature>
<sequence>MEHYELPLVFFTVFAQWGIGGVFALTLCQSFSKLRFSSTQFRRLALIFWIITVLGSFASLTHLGSPSGAYRSLAGLGSSWLSREIVVFILLNMAMFCWLALCWLALCWFKPEHVWVNILGGLSALIGLISILVTSQVYYQMALHPLWHTLATPVGFLGTAILLGFTSVAIAYGYGKQPASGCSRVGVVVGLLMTGGALLARYHIPDADASSPLLWWQLLASICTAVWVLSRLRYGLSNWAWVILMVTGELAGRMLFYSNVMSGAPWF</sequence>
<dbReference type="GO" id="GO:0019645">
    <property type="term" value="P:anaerobic electron transport chain"/>
    <property type="evidence" value="ECO:0007669"/>
    <property type="project" value="InterPro"/>
</dbReference>
<dbReference type="RefSeq" id="WP_004096664.1">
    <property type="nucleotide sequence ID" value="NZ_JH417555.1"/>
</dbReference>
<comment type="caution">
    <text evidence="2">The sequence shown here is derived from an EMBL/GenBank/DDBJ whole genome shotgun (WGS) entry which is preliminary data.</text>
</comment>